<dbReference type="Proteomes" id="UP000662782">
    <property type="component" value="Segment"/>
</dbReference>
<dbReference type="SUPFAM" id="SSF56300">
    <property type="entry name" value="Metallo-dependent phosphatases"/>
    <property type="match status" value="1"/>
</dbReference>
<keyword evidence="2" id="KW-1185">Reference proteome</keyword>
<evidence type="ECO:0000313" key="1">
    <source>
        <dbReference type="EMBL" id="QPB09386.1"/>
    </source>
</evidence>
<reference evidence="1 2" key="1">
    <citation type="submission" date="2020-07" db="EMBL/GenBank/DDBJ databases">
        <title>Complete genome sequence of Klebsiella pneumoniae phage Miami.</title>
        <authorList>
            <person name="Mora D.A."/>
            <person name="Lessor L."/>
            <person name="Gill J."/>
            <person name="Liu M."/>
        </authorList>
    </citation>
    <scope>NUCLEOTIDE SEQUENCE [LARGE SCALE GENOMIC DNA]</scope>
</reference>
<accession>A0A873WIS9</accession>
<dbReference type="Gene3D" id="3.60.21.10">
    <property type="match status" value="1"/>
</dbReference>
<gene>
    <name evidence="1" type="ORF">CPT_Miami_291</name>
</gene>
<organism evidence="1 2">
    <name type="scientific">Klebsiella phage Miami</name>
    <dbReference type="NCBI Taxonomy" id="2767581"/>
    <lineage>
        <taxon>Viruses</taxon>
        <taxon>Duplodnaviria</taxon>
        <taxon>Heunggongvirae</taxon>
        <taxon>Uroviricota</taxon>
        <taxon>Caudoviricetes</taxon>
        <taxon>Chimalliviridae</taxon>
        <taxon>Miamivirus</taxon>
        <taxon>Miamivirus miami</taxon>
    </lineage>
</organism>
<dbReference type="CDD" id="cd00838">
    <property type="entry name" value="MPP_superfamily"/>
    <property type="match status" value="1"/>
</dbReference>
<evidence type="ECO:0000313" key="2">
    <source>
        <dbReference type="Proteomes" id="UP000662782"/>
    </source>
</evidence>
<protein>
    <submittedName>
        <fullName evidence="1">Metallo-dependent phosphatase</fullName>
    </submittedName>
</protein>
<dbReference type="InterPro" id="IPR029052">
    <property type="entry name" value="Metallo-depent_PP-like"/>
</dbReference>
<name>A0A873WIS9_9CAUD</name>
<dbReference type="EMBL" id="MT701590">
    <property type="protein sequence ID" value="QPB09386.1"/>
    <property type="molecule type" value="Genomic_DNA"/>
</dbReference>
<proteinExistence type="predicted"/>
<sequence length="376" mass="43886">MINSPKKIRMLWSSDHHTLHEGTPTVHILSNLGEFFYKYNSLAETDIVVFGGDFFHKLVDASNSSMRLCEYWINKFLIRCAENNVVVRVLEGTSSHDWEQPEIFQILSPDNLDLKWVKELSIERIEKLDMTVLYVPDNMGGKKPEVIWDEVIDLLTKHNLEKVDFVFFHGSFKYQLDERFSKHSHDEKLWSTIVNYYIFAGHIHKPSECGPIRCSGSFDRTGHSEEHPKGGYIVDYFPEDKKCTATFYENKKALPYITLRITPETTTEELNDKLGFLMDKRYPKASHFWIRGGNPLVVNPIIQFFKQQYPQYDFKKENVVTHEAVIDDELYTEDLYSGITLTKDNIIPSLMGYLNKKILLVDEELDSLTKTMEEFI</sequence>